<dbReference type="Proteomes" id="UP001147747">
    <property type="component" value="Unassembled WGS sequence"/>
</dbReference>
<keyword evidence="1" id="KW-0862">Zinc</keyword>
<name>A0A9W9SEC4_9EURO</name>
<evidence type="ECO:0000313" key="5">
    <source>
        <dbReference type="Proteomes" id="UP001147747"/>
    </source>
</evidence>
<keyword evidence="5" id="KW-1185">Reference proteome</keyword>
<dbReference type="AlphaFoldDB" id="A0A9W9SEC4"/>
<dbReference type="EMBL" id="JAPZBU010000012">
    <property type="protein sequence ID" value="KAJ5377047.1"/>
    <property type="molecule type" value="Genomic_DNA"/>
</dbReference>
<sequence>MADPNNFALLPSVLPCAYFEGPGVGVEQNPSPNFGYHHGPPRDQSEPWLEARGVPKRRRRRQLLPIKAADINNPSDQPPNPRLHLSKMNTLVCPVVEDPSDHWQCSQTFATQTEFRRHLRQMHSGCFVSPSNRPISLEEKSRGLNVLTGYVRSGQWHRDDFVKERGRGQAAGLIGWWAANMETITFLELSIRCKTPNRFDSSSDQDPDFRVLYGRRFQRPILSHTSTSAGHSHQ</sequence>
<dbReference type="GeneID" id="81377550"/>
<accession>A0A9W9SEC4</accession>
<dbReference type="InterPro" id="IPR013087">
    <property type="entry name" value="Znf_C2H2_type"/>
</dbReference>
<gene>
    <name evidence="4" type="ORF">N7509_013933</name>
</gene>
<keyword evidence="1" id="KW-0479">Metal-binding</keyword>
<keyword evidence="1" id="KW-0863">Zinc-finger</keyword>
<proteinExistence type="predicted"/>
<reference evidence="4" key="2">
    <citation type="journal article" date="2023" name="IMA Fungus">
        <title>Comparative genomic study of the Penicillium genus elucidates a diverse pangenome and 15 lateral gene transfer events.</title>
        <authorList>
            <person name="Petersen C."/>
            <person name="Sorensen T."/>
            <person name="Nielsen M.R."/>
            <person name="Sondergaard T.E."/>
            <person name="Sorensen J.L."/>
            <person name="Fitzpatrick D.A."/>
            <person name="Frisvad J.C."/>
            <person name="Nielsen K.L."/>
        </authorList>
    </citation>
    <scope>NUCLEOTIDE SEQUENCE</scope>
    <source>
        <strain evidence="4">IBT 29677</strain>
    </source>
</reference>
<dbReference type="OrthoDB" id="5233426at2759"/>
<evidence type="ECO:0000313" key="4">
    <source>
        <dbReference type="EMBL" id="KAJ5377047.1"/>
    </source>
</evidence>
<evidence type="ECO:0000259" key="3">
    <source>
        <dbReference type="PROSITE" id="PS50157"/>
    </source>
</evidence>
<comment type="caution">
    <text evidence="4">The sequence shown here is derived from an EMBL/GenBank/DDBJ whole genome shotgun (WGS) entry which is preliminary data.</text>
</comment>
<evidence type="ECO:0000256" key="1">
    <source>
        <dbReference type="PROSITE-ProRule" id="PRU00042"/>
    </source>
</evidence>
<protein>
    <recommendedName>
        <fullName evidence="3">C2H2-type domain-containing protein</fullName>
    </recommendedName>
</protein>
<dbReference type="GO" id="GO:0008270">
    <property type="term" value="F:zinc ion binding"/>
    <property type="evidence" value="ECO:0007669"/>
    <property type="project" value="UniProtKB-KW"/>
</dbReference>
<evidence type="ECO:0000256" key="2">
    <source>
        <dbReference type="SAM" id="MobiDB-lite"/>
    </source>
</evidence>
<organism evidence="4 5">
    <name type="scientific">Penicillium cosmopolitanum</name>
    <dbReference type="NCBI Taxonomy" id="1131564"/>
    <lineage>
        <taxon>Eukaryota</taxon>
        <taxon>Fungi</taxon>
        <taxon>Dikarya</taxon>
        <taxon>Ascomycota</taxon>
        <taxon>Pezizomycotina</taxon>
        <taxon>Eurotiomycetes</taxon>
        <taxon>Eurotiomycetidae</taxon>
        <taxon>Eurotiales</taxon>
        <taxon>Aspergillaceae</taxon>
        <taxon>Penicillium</taxon>
    </lineage>
</organism>
<dbReference type="RefSeq" id="XP_056482077.1">
    <property type="nucleotide sequence ID" value="XM_056638570.1"/>
</dbReference>
<reference evidence="4" key="1">
    <citation type="submission" date="2022-12" db="EMBL/GenBank/DDBJ databases">
        <authorList>
            <person name="Petersen C."/>
        </authorList>
    </citation>
    <scope>NUCLEOTIDE SEQUENCE</scope>
    <source>
        <strain evidence="4">IBT 29677</strain>
    </source>
</reference>
<feature type="domain" description="C2H2-type" evidence="3">
    <location>
        <begin position="91"/>
        <end position="125"/>
    </location>
</feature>
<feature type="region of interest" description="Disordered" evidence="2">
    <location>
        <begin position="29"/>
        <end position="48"/>
    </location>
</feature>
<dbReference type="PROSITE" id="PS50157">
    <property type="entry name" value="ZINC_FINGER_C2H2_2"/>
    <property type="match status" value="1"/>
</dbReference>